<feature type="transmembrane region" description="Helical" evidence="1">
    <location>
        <begin position="6"/>
        <end position="26"/>
    </location>
</feature>
<reference evidence="3 4" key="1">
    <citation type="submission" date="2016-08" db="EMBL/GenBank/DDBJ databases">
        <title>New Insights into Marine Group III Euryarchaeota, from dark to light.</title>
        <authorList>
            <person name="Haro-Moreno J.M."/>
            <person name="Rodriguez-Valera F."/>
            <person name="Lopez-Garcia P."/>
            <person name="Moreira D."/>
            <person name="Martin-Cuadrado A.B."/>
        </authorList>
    </citation>
    <scope>NUCLEOTIDE SEQUENCE [LARGE SCALE GENOMIC DNA]</scope>
    <source>
        <strain evidence="3">CG-Epi4</strain>
    </source>
</reference>
<protein>
    <recommendedName>
        <fullName evidence="2">Transcobalamin-like C-terminal domain-containing protein</fullName>
    </recommendedName>
</protein>
<sequence length="157" mass="17319">MNENVVQIGVALVIVNLVAWGGFTMLQDDDTKEYIDRVIYQQPDVDIANVTVTIDYNGMESNATANTNMTNVTYDVTVIDDTSAFNATVEASKGNFGLKFTWFSSFNGAFIDEIDGIPGSPCYWELIYNGNSSSVGASDLILVENDSITWKYNTDYC</sequence>
<dbReference type="InterPro" id="IPR027954">
    <property type="entry name" value="Transcobalamin-like_C"/>
</dbReference>
<evidence type="ECO:0000313" key="3">
    <source>
        <dbReference type="EMBL" id="OIR20224.1"/>
    </source>
</evidence>
<gene>
    <name evidence="3" type="ORF">BEU01_01875</name>
</gene>
<accession>A0A1J5TVE8</accession>
<name>A0A1J5TVE8_9ARCH</name>
<keyword evidence="1" id="KW-1133">Transmembrane helix</keyword>
<feature type="domain" description="Transcobalamin-like C-terminal" evidence="2">
    <location>
        <begin position="102"/>
        <end position="153"/>
    </location>
</feature>
<evidence type="ECO:0000256" key="1">
    <source>
        <dbReference type="SAM" id="Phobius"/>
    </source>
</evidence>
<dbReference type="EMBL" id="MIYX01000023">
    <property type="protein sequence ID" value="OIR20224.1"/>
    <property type="molecule type" value="Genomic_DNA"/>
</dbReference>
<organism evidence="3 4">
    <name type="scientific">Marine Group III euryarchaeote CG-Epi4</name>
    <dbReference type="NCBI Taxonomy" id="1888998"/>
    <lineage>
        <taxon>Archaea</taxon>
        <taxon>Methanobacteriati</taxon>
        <taxon>Thermoplasmatota</taxon>
        <taxon>Thermoplasmata</taxon>
        <taxon>Candidatus Thermoprofundales</taxon>
    </lineage>
</organism>
<dbReference type="Pfam" id="PF14478">
    <property type="entry name" value="DUF4430"/>
    <property type="match status" value="1"/>
</dbReference>
<dbReference type="Gene3D" id="2.170.130.30">
    <property type="match status" value="1"/>
</dbReference>
<evidence type="ECO:0000259" key="2">
    <source>
        <dbReference type="Pfam" id="PF14478"/>
    </source>
</evidence>
<dbReference type="Proteomes" id="UP000183375">
    <property type="component" value="Unassembled WGS sequence"/>
</dbReference>
<comment type="caution">
    <text evidence="3">The sequence shown here is derived from an EMBL/GenBank/DDBJ whole genome shotgun (WGS) entry which is preliminary data.</text>
</comment>
<keyword evidence="1" id="KW-0812">Transmembrane</keyword>
<keyword evidence="1" id="KW-0472">Membrane</keyword>
<dbReference type="AlphaFoldDB" id="A0A1J5TVE8"/>
<evidence type="ECO:0000313" key="4">
    <source>
        <dbReference type="Proteomes" id="UP000183375"/>
    </source>
</evidence>
<proteinExistence type="predicted"/>